<dbReference type="EC" id="1.14.13.-" evidence="9"/>
<accession>A0A0A0NXA2</accession>
<dbReference type="EMBL" id="QYCY01000004">
    <property type="protein sequence ID" value="RLV71988.1"/>
    <property type="molecule type" value="Genomic_DNA"/>
</dbReference>
<dbReference type="InterPro" id="IPR036188">
    <property type="entry name" value="FAD/NAD-bd_sf"/>
</dbReference>
<keyword evidence="8" id="KW-0804">Transcription</keyword>
<keyword evidence="9" id="KW-0547">Nucleotide-binding</keyword>
<dbReference type="Proteomes" id="UP000281594">
    <property type="component" value="Unassembled WGS sequence"/>
</dbReference>
<dbReference type="AlphaFoldDB" id="A0A0A0NXA2"/>
<dbReference type="SUPFAM" id="SSF53850">
    <property type="entry name" value="Periplasmic binding protein-like II"/>
    <property type="match status" value="1"/>
</dbReference>
<evidence type="ECO:0000256" key="6">
    <source>
        <dbReference type="ARBA" id="ARBA00023033"/>
    </source>
</evidence>
<dbReference type="InterPro" id="IPR037402">
    <property type="entry name" value="YidZ_PBP2"/>
</dbReference>
<keyword evidence="6 9" id="KW-0503">Monooxygenase</keyword>
<dbReference type="PROSITE" id="PS50931">
    <property type="entry name" value="HTH_LYSR"/>
    <property type="match status" value="1"/>
</dbReference>
<dbReference type="GO" id="GO:0005737">
    <property type="term" value="C:cytoplasm"/>
    <property type="evidence" value="ECO:0007669"/>
    <property type="project" value="UniProtKB-SubCell"/>
</dbReference>
<keyword evidence="3 9" id="KW-0274">FAD</keyword>
<dbReference type="PRINTS" id="PR00420">
    <property type="entry name" value="RNGMNOXGNASE"/>
</dbReference>
<dbReference type="InterPro" id="IPR005119">
    <property type="entry name" value="LysR_subst-bd"/>
</dbReference>
<feature type="binding site" evidence="9">
    <location>
        <position position="49"/>
    </location>
    <ligand>
        <name>FAD</name>
        <dbReference type="ChEBI" id="CHEBI:57692"/>
    </ligand>
</feature>
<dbReference type="PANTHER" id="PTHR46972">
    <property type="entry name" value="MONOOXYGENASE ASQM-RELATED"/>
    <property type="match status" value="1"/>
</dbReference>
<feature type="domain" description="HTH lysR-type" evidence="10">
    <location>
        <begin position="407"/>
        <end position="464"/>
    </location>
</feature>
<evidence type="ECO:0000256" key="7">
    <source>
        <dbReference type="ARBA" id="ARBA00023125"/>
    </source>
</evidence>
<dbReference type="SUPFAM" id="SSF51905">
    <property type="entry name" value="FAD/NAD(P)-binding domain"/>
    <property type="match status" value="1"/>
</dbReference>
<dbReference type="RefSeq" id="WP_020874654.1">
    <property type="nucleotide sequence ID" value="NC_022785.1"/>
</dbReference>
<dbReference type="Gene3D" id="3.40.190.10">
    <property type="entry name" value="Periplasmic binding protein-like II"/>
    <property type="match status" value="2"/>
</dbReference>
<keyword evidence="4 9" id="KW-0560">Oxidoreductase</keyword>
<evidence type="ECO:0000256" key="3">
    <source>
        <dbReference type="ARBA" id="ARBA00022827"/>
    </source>
</evidence>
<dbReference type="InterPro" id="IPR000847">
    <property type="entry name" value="LysR_HTH_N"/>
</dbReference>
<gene>
    <name evidence="11" type="ORF">D3C57_145715</name>
</gene>
<keyword evidence="2 9" id="KW-0285">Flavoprotein</keyword>
<dbReference type="GO" id="GO:0003700">
    <property type="term" value="F:DNA-binding transcription factor activity"/>
    <property type="evidence" value="ECO:0007669"/>
    <property type="project" value="InterPro"/>
</dbReference>
<dbReference type="GO" id="GO:0046677">
    <property type="term" value="P:response to antibiotic"/>
    <property type="evidence" value="ECO:0007669"/>
    <property type="project" value="InterPro"/>
</dbReference>
<evidence type="ECO:0000259" key="10">
    <source>
        <dbReference type="PROSITE" id="PS50931"/>
    </source>
</evidence>
<comment type="function">
    <text evidence="9">An FAD-requiring monooxygenase active on some tetracycline antibiotic derivatives, which leads to their inactivation. Hydroxylates carbon 11a of tetracycline and some analogs.</text>
</comment>
<evidence type="ECO:0000313" key="11">
    <source>
        <dbReference type="EMBL" id="RLV71988.1"/>
    </source>
</evidence>
<feature type="binding site" evidence="9">
    <location>
        <position position="106"/>
    </location>
    <ligand>
        <name>FAD</name>
        <dbReference type="ChEBI" id="CHEBI:57692"/>
    </ligand>
</feature>
<dbReference type="eggNOG" id="COG0583">
    <property type="taxonomic scope" value="Bacteria"/>
</dbReference>
<comment type="catalytic activity">
    <reaction evidence="9">
        <text>a tetracycline + NADPH + O2 + H(+) = an 11a-hydroxytetracycline + NADP(+) + H2O</text>
        <dbReference type="Rhea" id="RHEA:61444"/>
        <dbReference type="ChEBI" id="CHEBI:15377"/>
        <dbReference type="ChEBI" id="CHEBI:15378"/>
        <dbReference type="ChEBI" id="CHEBI:15379"/>
        <dbReference type="ChEBI" id="CHEBI:57783"/>
        <dbReference type="ChEBI" id="CHEBI:58349"/>
        <dbReference type="ChEBI" id="CHEBI:144644"/>
        <dbReference type="ChEBI" id="CHEBI:144645"/>
    </reaction>
</comment>
<comment type="subunit">
    <text evidence="9">Monomer.</text>
</comment>
<dbReference type="Pfam" id="PF03466">
    <property type="entry name" value="LysR_substrate"/>
    <property type="match status" value="1"/>
</dbReference>
<dbReference type="STRING" id="1343740.M271_49065"/>
<sequence>MHTTPRIAIVGGGPGGLTLARILQAGGIDAVVYERESADTACGQGGALDLHPEYGLRALREVGLENDFWARARPRGLDMKILGKDATVHPQDVTPEGDSGRPEIDRRALREMLLDGLAPGSIRWGHSLGTVIALEGGRHELHFEGGAVGTCDLLIGADGIWSRVRPTLTDVQPVYSGISCIEIGVPEAHRTQPALAALVGRGNMFALQADKGLMAQRAADGRLRIHVAFRVPEDWLTTNGIPYDQPERARAAILEHFTDWAPQLTDLVRHCDDTIVPRRLYGLPTGTSWPTTPGRTLLGDAAHGMVSFCWGVNLAMRDAADLARAVIGAGDDLTAAIAAYEKTMRERAVSMAEELEAIPDEGSDPYGVRNLGDFFRRMAAHGRRGSRPAGSAGRSLPPVVADRPTRIDLNLLIPLSALLSERSVTRAAERVSVSQPAMSTALAKLRRHFNDPLLVRAGRVMVLTPLAESLVDPVKELLGGMYGVLDRTEEFDPATSTRTFNLVADDYVTIVMLRPLLSELSEAAPDVRVSVTGVHTGMFDRLRRGQSDLLIWPPNVPADELTSFSRGDLPPDELVAVVDGDHPDVGPSLSLEELADLPGIGIGSQATPSSGSAFGEGGVSGRTVAMSDTFVGAACLVSGTRMVAVIPRRLFERLGHAMGLRAVPLEPAGELTEAMYWDPRHTADPAHRWLRERIQEMAARL</sequence>
<dbReference type="GO" id="GO:0071949">
    <property type="term" value="F:FAD binding"/>
    <property type="evidence" value="ECO:0007669"/>
    <property type="project" value="InterPro"/>
</dbReference>
<evidence type="ECO:0000256" key="2">
    <source>
        <dbReference type="ARBA" id="ARBA00022630"/>
    </source>
</evidence>
<reference evidence="11 12" key="1">
    <citation type="journal article" date="2018" name="J. Biol. Chem.">
        <title>Discovery of the actinoplanic acid pathway in Streptomyces rapamycinicus reveals a genetically conserved synergism with rapamycin.</title>
        <authorList>
            <person name="Mrak P."/>
            <person name="Krastel P."/>
            <person name="Pivk Lukancic P."/>
            <person name="Tao J."/>
            <person name="Pistorius D."/>
            <person name="Moore C.M."/>
        </authorList>
    </citation>
    <scope>NUCLEOTIDE SEQUENCE [LARGE SCALE GENOMIC DNA]</scope>
    <source>
        <strain evidence="11 12">NRRL 5491</strain>
    </source>
</reference>
<evidence type="ECO:0000256" key="9">
    <source>
        <dbReference type="HAMAP-Rule" id="MF_00845"/>
    </source>
</evidence>
<comment type="cofactor">
    <cofactor evidence="9">
        <name>FAD</name>
        <dbReference type="ChEBI" id="CHEBI:57692"/>
    </cofactor>
</comment>
<comment type="similarity">
    <text evidence="9">Belongs to the aromatic-ring hydroxylase family. TetX subfamily.</text>
</comment>
<dbReference type="InterPro" id="IPR043683">
    <property type="entry name" value="TetX_monooxygenase"/>
</dbReference>
<protein>
    <recommendedName>
        <fullName evidence="9">Flavin-dependent monooxygenase</fullName>
    </recommendedName>
    <alternativeName>
        <fullName evidence="9">TetX monooxygenase</fullName>
        <shortName evidence="9">TetX</shortName>
        <ecNumber evidence="9">1.14.13.-</ecNumber>
    </alternativeName>
</protein>
<organism evidence="11 12">
    <name type="scientific">Streptomyces rapamycinicus (strain ATCC 29253 / DSM 41530 / NRRL 5491 / AYB-994)</name>
    <name type="common">Streptomyces hygroscopicus (strain ATCC 29253)</name>
    <dbReference type="NCBI Taxonomy" id="1343740"/>
    <lineage>
        <taxon>Bacteria</taxon>
        <taxon>Bacillati</taxon>
        <taxon>Actinomycetota</taxon>
        <taxon>Actinomycetes</taxon>
        <taxon>Kitasatosporales</taxon>
        <taxon>Streptomycetaceae</taxon>
        <taxon>Streptomyces</taxon>
        <taxon>Streptomyces violaceusniger group</taxon>
    </lineage>
</organism>
<comment type="similarity">
    <text evidence="1">Belongs to the LysR transcriptional regulatory family.</text>
</comment>
<proteinExistence type="inferred from homology"/>
<dbReference type="PRINTS" id="PR00039">
    <property type="entry name" value="HTHLYSR"/>
</dbReference>
<dbReference type="InterPro" id="IPR036388">
    <property type="entry name" value="WH-like_DNA-bd_sf"/>
</dbReference>
<comment type="subcellular location">
    <subcellularLocation>
        <location evidence="9">Cytoplasm</location>
    </subcellularLocation>
</comment>
<evidence type="ECO:0000256" key="5">
    <source>
        <dbReference type="ARBA" id="ARBA00023015"/>
    </source>
</evidence>
<name>A0A0A0NXA2_STRRN</name>
<dbReference type="eggNOG" id="COG0654">
    <property type="taxonomic scope" value="Bacteria"/>
</dbReference>
<comment type="domain">
    <text evidence="9">Consists of an N-terminal FAD-binding domain with a Rossman fold and a C-terminal substrate-binding domain.</text>
</comment>
<dbReference type="GO" id="GO:0003677">
    <property type="term" value="F:DNA binding"/>
    <property type="evidence" value="ECO:0007669"/>
    <property type="project" value="UniProtKB-KW"/>
</dbReference>
<dbReference type="PANTHER" id="PTHR46972:SF1">
    <property type="entry name" value="FAD DEPENDENT OXIDOREDUCTASE DOMAIN-CONTAINING PROTEIN"/>
    <property type="match status" value="1"/>
</dbReference>
<dbReference type="Pfam" id="PF01494">
    <property type="entry name" value="FAD_binding_3"/>
    <property type="match status" value="1"/>
</dbReference>
<evidence type="ECO:0000256" key="8">
    <source>
        <dbReference type="ARBA" id="ARBA00023163"/>
    </source>
</evidence>
<dbReference type="InterPro" id="IPR036390">
    <property type="entry name" value="WH_DNA-bd_sf"/>
</dbReference>
<evidence type="ECO:0000256" key="4">
    <source>
        <dbReference type="ARBA" id="ARBA00023002"/>
    </source>
</evidence>
<keyword evidence="9" id="KW-0963">Cytoplasm</keyword>
<dbReference type="Pfam" id="PF00126">
    <property type="entry name" value="HTH_1"/>
    <property type="match status" value="1"/>
</dbReference>
<evidence type="ECO:0000313" key="12">
    <source>
        <dbReference type="Proteomes" id="UP000281594"/>
    </source>
</evidence>
<feature type="binding site" evidence="9">
    <location>
        <position position="300"/>
    </location>
    <ligand>
        <name>FAD</name>
        <dbReference type="ChEBI" id="CHEBI:57692"/>
    </ligand>
</feature>
<evidence type="ECO:0000256" key="1">
    <source>
        <dbReference type="ARBA" id="ARBA00009437"/>
    </source>
</evidence>
<keyword evidence="5" id="KW-0805">Transcription regulation</keyword>
<comment type="caution">
    <text evidence="9">Lacks conserved residue(s) required for the propagation of feature annotation.</text>
</comment>
<dbReference type="Gene3D" id="1.10.10.10">
    <property type="entry name" value="Winged helix-like DNA-binding domain superfamily/Winged helix DNA-binding domain"/>
    <property type="match status" value="1"/>
</dbReference>
<keyword evidence="7" id="KW-0238">DNA-binding</keyword>
<dbReference type="SUPFAM" id="SSF46785">
    <property type="entry name" value="Winged helix' DNA-binding domain"/>
    <property type="match status" value="1"/>
</dbReference>
<dbReference type="InterPro" id="IPR002938">
    <property type="entry name" value="FAD-bd"/>
</dbReference>
<dbReference type="Gene3D" id="3.50.50.60">
    <property type="entry name" value="FAD/NAD(P)-binding domain"/>
    <property type="match status" value="1"/>
</dbReference>
<dbReference type="KEGG" id="src:M271_49065"/>
<dbReference type="HAMAP" id="MF_00845">
    <property type="entry name" value="TetX_monooxygenase"/>
    <property type="match status" value="1"/>
</dbReference>
<keyword evidence="9" id="KW-0521">NADP</keyword>
<comment type="caution">
    <text evidence="11">The sequence shown here is derived from an EMBL/GenBank/DDBJ whole genome shotgun (WGS) entry which is preliminary data.</text>
</comment>
<dbReference type="GO" id="GO:0004497">
    <property type="term" value="F:monooxygenase activity"/>
    <property type="evidence" value="ECO:0007669"/>
    <property type="project" value="UniProtKB-UniRule"/>
</dbReference>
<dbReference type="CDD" id="cd08417">
    <property type="entry name" value="PBP2_Nitroaromatics_like"/>
    <property type="match status" value="1"/>
</dbReference>
<dbReference type="HOGENOM" id="CLU_393245_0_0_11"/>